<dbReference type="Proteomes" id="UP000245207">
    <property type="component" value="Unassembled WGS sequence"/>
</dbReference>
<reference evidence="2 3" key="1">
    <citation type="journal article" date="2018" name="Mol. Plant">
        <title>The genome of Artemisia annua provides insight into the evolution of Asteraceae family and artemisinin biosynthesis.</title>
        <authorList>
            <person name="Shen Q."/>
            <person name="Zhang L."/>
            <person name="Liao Z."/>
            <person name="Wang S."/>
            <person name="Yan T."/>
            <person name="Shi P."/>
            <person name="Liu M."/>
            <person name="Fu X."/>
            <person name="Pan Q."/>
            <person name="Wang Y."/>
            <person name="Lv Z."/>
            <person name="Lu X."/>
            <person name="Zhang F."/>
            <person name="Jiang W."/>
            <person name="Ma Y."/>
            <person name="Chen M."/>
            <person name="Hao X."/>
            <person name="Li L."/>
            <person name="Tang Y."/>
            <person name="Lv G."/>
            <person name="Zhou Y."/>
            <person name="Sun X."/>
            <person name="Brodelius P.E."/>
            <person name="Rose J.K.C."/>
            <person name="Tang K."/>
        </authorList>
    </citation>
    <scope>NUCLEOTIDE SEQUENCE [LARGE SCALE GENOMIC DNA]</scope>
    <source>
        <strain evidence="3">cv. Huhao1</strain>
        <tissue evidence="2">Leaf</tissue>
    </source>
</reference>
<dbReference type="OrthoDB" id="1932945at2759"/>
<comment type="caution">
    <text evidence="2">The sequence shown here is derived from an EMBL/GenBank/DDBJ whole genome shotgun (WGS) entry which is preliminary data.</text>
</comment>
<organism evidence="2 3">
    <name type="scientific">Artemisia annua</name>
    <name type="common">Sweet wormwood</name>
    <dbReference type="NCBI Taxonomy" id="35608"/>
    <lineage>
        <taxon>Eukaryota</taxon>
        <taxon>Viridiplantae</taxon>
        <taxon>Streptophyta</taxon>
        <taxon>Embryophyta</taxon>
        <taxon>Tracheophyta</taxon>
        <taxon>Spermatophyta</taxon>
        <taxon>Magnoliopsida</taxon>
        <taxon>eudicotyledons</taxon>
        <taxon>Gunneridae</taxon>
        <taxon>Pentapetalae</taxon>
        <taxon>asterids</taxon>
        <taxon>campanulids</taxon>
        <taxon>Asterales</taxon>
        <taxon>Asteraceae</taxon>
        <taxon>Asteroideae</taxon>
        <taxon>Anthemideae</taxon>
        <taxon>Artemisiinae</taxon>
        <taxon>Artemisia</taxon>
    </lineage>
</organism>
<dbReference type="Pfam" id="PF08268">
    <property type="entry name" value="FBA_3"/>
    <property type="match status" value="1"/>
</dbReference>
<evidence type="ECO:0000313" key="2">
    <source>
        <dbReference type="EMBL" id="PWA39630.1"/>
    </source>
</evidence>
<proteinExistence type="predicted"/>
<protein>
    <submittedName>
        <fullName evidence="2">F-box associated domain, type 1</fullName>
    </submittedName>
</protein>
<dbReference type="AlphaFoldDB" id="A0A2U1KSA9"/>
<name>A0A2U1KSA9_ARTAN</name>
<keyword evidence="3" id="KW-1185">Reference proteome</keyword>
<gene>
    <name evidence="2" type="ORF">CTI12_AA570110</name>
</gene>
<sequence length="286" mass="33118">MHTIQTPFPVSPDPKFSLNFVGSCHGLLCLAPGLEHNLGKDVYIWNLIIRKYKKLPLSRYSDMFLDEKLMLFRLWFGFHEPTNDYKVVRLIYFIKNGYLGSVDVAPLVEVYSLRSDSWKIVRNDVPLLVSQNVVAFHKGVFYWRGFKGILIRPCMMSFNLDDEMFSEIEQPLLDSPCSLLAVKGSSDSVFSVYSKLYGGHNGVLELWKMGENGRGWMKAYTIECNRGVGWTIGFTRSNKFLYVTLEERLISFDLESLKTEFHDVEIPFNRFAIDVNYMESLLLFDH</sequence>
<dbReference type="PANTHER" id="PTHR31672">
    <property type="entry name" value="BNACNNG10540D PROTEIN"/>
    <property type="match status" value="1"/>
</dbReference>
<dbReference type="PANTHER" id="PTHR31672:SF13">
    <property type="entry name" value="F-BOX PROTEIN CPR30-LIKE"/>
    <property type="match status" value="1"/>
</dbReference>
<evidence type="ECO:0000259" key="1">
    <source>
        <dbReference type="Pfam" id="PF08268"/>
    </source>
</evidence>
<accession>A0A2U1KSA9</accession>
<dbReference type="EMBL" id="PKPP01014459">
    <property type="protein sequence ID" value="PWA39630.1"/>
    <property type="molecule type" value="Genomic_DNA"/>
</dbReference>
<dbReference type="InterPro" id="IPR013187">
    <property type="entry name" value="F-box-assoc_dom_typ3"/>
</dbReference>
<dbReference type="NCBIfam" id="TIGR01640">
    <property type="entry name" value="F_box_assoc_1"/>
    <property type="match status" value="1"/>
</dbReference>
<feature type="domain" description="F-box associated beta-propeller type 3" evidence="1">
    <location>
        <begin position="16"/>
        <end position="219"/>
    </location>
</feature>
<dbReference type="STRING" id="35608.A0A2U1KSA9"/>
<dbReference type="InterPro" id="IPR050796">
    <property type="entry name" value="SCF_F-box_component"/>
</dbReference>
<dbReference type="InterPro" id="IPR017451">
    <property type="entry name" value="F-box-assoc_interact_dom"/>
</dbReference>
<evidence type="ECO:0000313" key="3">
    <source>
        <dbReference type="Proteomes" id="UP000245207"/>
    </source>
</evidence>